<sequence>MKQTHFKYSHNQYRQIIIFFISFIFLFLFIAICSLIGDAKINYISLFPNVISNYLNNSILIEYRLPRLLIGACVGANFAISGAILQAVTKNPLAAPNVTGINAGSSFFSVLSLLIFANTNFFILPLASFTGAIFAGIVVYFFANKKGITPLRLILSGVAVDAFFHSGTTFILVNNTEAVGSIYVWLSGSLWGKEWSEFLFILPCSIIGIFVSIVLSKRINILNLSDEVIIGLGLNIKKNRIILLILAVFLSSTGVCLVGPIGFIGLIIPNIMRTLFKYDYKLIIPFSALGGAFLVILSDTIGRSVLAPIEIPAGLISSLLGSPYFIYLLLKSRF</sequence>
<feature type="transmembrane region" description="Helical" evidence="8">
    <location>
        <begin position="68"/>
        <end position="88"/>
    </location>
</feature>
<dbReference type="AlphaFoldDB" id="A0A833JED0"/>
<comment type="subcellular location">
    <subcellularLocation>
        <location evidence="1">Cell membrane</location>
        <topology evidence="1">Multi-pass membrane protein</topology>
    </subcellularLocation>
</comment>
<dbReference type="Gene3D" id="1.10.3470.10">
    <property type="entry name" value="ABC transporter involved in vitamin B12 uptake, BtuC"/>
    <property type="match status" value="1"/>
</dbReference>
<feature type="transmembrane region" description="Helical" evidence="8">
    <location>
        <begin position="198"/>
        <end position="215"/>
    </location>
</feature>
<organism evidence="9 10">
    <name type="scientific">Fluviispira multicolorata</name>
    <dbReference type="NCBI Taxonomy" id="2654512"/>
    <lineage>
        <taxon>Bacteria</taxon>
        <taxon>Pseudomonadati</taxon>
        <taxon>Bdellovibrionota</taxon>
        <taxon>Oligoflexia</taxon>
        <taxon>Silvanigrellales</taxon>
        <taxon>Silvanigrellaceae</taxon>
        <taxon>Fluviispira</taxon>
    </lineage>
</organism>
<evidence type="ECO:0000313" key="9">
    <source>
        <dbReference type="EMBL" id="KAB8033156.1"/>
    </source>
</evidence>
<dbReference type="EMBL" id="WFLN01000004">
    <property type="protein sequence ID" value="KAB8033156.1"/>
    <property type="molecule type" value="Genomic_DNA"/>
</dbReference>
<feature type="transmembrane region" description="Helical" evidence="8">
    <location>
        <begin position="94"/>
        <end position="116"/>
    </location>
</feature>
<keyword evidence="3" id="KW-0813">Transport</keyword>
<dbReference type="GO" id="GO:0005886">
    <property type="term" value="C:plasma membrane"/>
    <property type="evidence" value="ECO:0007669"/>
    <property type="project" value="UniProtKB-SubCell"/>
</dbReference>
<keyword evidence="7 8" id="KW-0472">Membrane</keyword>
<dbReference type="FunFam" id="1.10.3470.10:FF:000001">
    <property type="entry name" value="Vitamin B12 ABC transporter permease BtuC"/>
    <property type="match status" value="1"/>
</dbReference>
<dbReference type="Proteomes" id="UP000442694">
    <property type="component" value="Unassembled WGS sequence"/>
</dbReference>
<keyword evidence="6 8" id="KW-1133">Transmembrane helix</keyword>
<dbReference type="RefSeq" id="WP_152211244.1">
    <property type="nucleotide sequence ID" value="NZ_WFLN01000004.1"/>
</dbReference>
<keyword evidence="5 8" id="KW-0812">Transmembrane</keyword>
<name>A0A833JED0_9BACT</name>
<proteinExistence type="inferred from homology"/>
<reference evidence="9 10" key="1">
    <citation type="submission" date="2019-10" db="EMBL/GenBank/DDBJ databases">
        <title>New genus of Silvanigrellaceae.</title>
        <authorList>
            <person name="Pitt A."/>
            <person name="Hahn M.W."/>
        </authorList>
    </citation>
    <scope>NUCLEOTIDE SEQUENCE [LARGE SCALE GENOMIC DNA]</scope>
    <source>
        <strain evidence="9 10">33A1-SZDP</strain>
    </source>
</reference>
<dbReference type="InterPro" id="IPR037294">
    <property type="entry name" value="ABC_BtuC-like"/>
</dbReference>
<evidence type="ECO:0000256" key="4">
    <source>
        <dbReference type="ARBA" id="ARBA00022475"/>
    </source>
</evidence>
<dbReference type="InterPro" id="IPR000522">
    <property type="entry name" value="ABC_transptr_permease_BtuC"/>
</dbReference>
<protein>
    <submittedName>
        <fullName evidence="9">Iron chelate uptake ABC transporter family permease subunit</fullName>
    </submittedName>
</protein>
<dbReference type="SUPFAM" id="SSF81345">
    <property type="entry name" value="ABC transporter involved in vitamin B12 uptake, BtuC"/>
    <property type="match status" value="1"/>
</dbReference>
<dbReference type="Pfam" id="PF01032">
    <property type="entry name" value="FecCD"/>
    <property type="match status" value="1"/>
</dbReference>
<evidence type="ECO:0000256" key="7">
    <source>
        <dbReference type="ARBA" id="ARBA00023136"/>
    </source>
</evidence>
<feature type="transmembrane region" description="Helical" evidence="8">
    <location>
        <begin position="241"/>
        <end position="268"/>
    </location>
</feature>
<evidence type="ECO:0000256" key="6">
    <source>
        <dbReference type="ARBA" id="ARBA00022989"/>
    </source>
</evidence>
<gene>
    <name evidence="9" type="ORF">GCL57_00230</name>
</gene>
<feature type="transmembrane region" description="Helical" evidence="8">
    <location>
        <begin position="16"/>
        <end position="37"/>
    </location>
</feature>
<keyword evidence="4" id="KW-1003">Cell membrane</keyword>
<evidence type="ECO:0000256" key="2">
    <source>
        <dbReference type="ARBA" id="ARBA00007935"/>
    </source>
</evidence>
<evidence type="ECO:0000313" key="10">
    <source>
        <dbReference type="Proteomes" id="UP000442694"/>
    </source>
</evidence>
<feature type="transmembrane region" description="Helical" evidence="8">
    <location>
        <begin position="280"/>
        <end position="297"/>
    </location>
</feature>
<keyword evidence="10" id="KW-1185">Reference proteome</keyword>
<feature type="transmembrane region" description="Helical" evidence="8">
    <location>
        <begin position="309"/>
        <end position="330"/>
    </location>
</feature>
<dbReference type="GO" id="GO:0022857">
    <property type="term" value="F:transmembrane transporter activity"/>
    <property type="evidence" value="ECO:0007669"/>
    <property type="project" value="InterPro"/>
</dbReference>
<evidence type="ECO:0000256" key="5">
    <source>
        <dbReference type="ARBA" id="ARBA00022692"/>
    </source>
</evidence>
<accession>A0A833JED0</accession>
<dbReference type="PANTHER" id="PTHR30472">
    <property type="entry name" value="FERRIC ENTEROBACTIN TRANSPORT SYSTEM PERMEASE PROTEIN"/>
    <property type="match status" value="1"/>
</dbReference>
<dbReference type="CDD" id="cd06550">
    <property type="entry name" value="TM_ABC_iron-siderophores_like"/>
    <property type="match status" value="1"/>
</dbReference>
<feature type="transmembrane region" description="Helical" evidence="8">
    <location>
        <begin position="123"/>
        <end position="143"/>
    </location>
</feature>
<evidence type="ECO:0000256" key="8">
    <source>
        <dbReference type="SAM" id="Phobius"/>
    </source>
</evidence>
<evidence type="ECO:0000256" key="1">
    <source>
        <dbReference type="ARBA" id="ARBA00004651"/>
    </source>
</evidence>
<comment type="similarity">
    <text evidence="2">Belongs to the binding-protein-dependent transport system permease family. FecCD subfamily.</text>
</comment>
<feature type="transmembrane region" description="Helical" evidence="8">
    <location>
        <begin position="163"/>
        <end position="186"/>
    </location>
</feature>
<dbReference type="GO" id="GO:0033214">
    <property type="term" value="P:siderophore-iron import into cell"/>
    <property type="evidence" value="ECO:0007669"/>
    <property type="project" value="TreeGrafter"/>
</dbReference>
<comment type="caution">
    <text evidence="9">The sequence shown here is derived from an EMBL/GenBank/DDBJ whole genome shotgun (WGS) entry which is preliminary data.</text>
</comment>
<dbReference type="PANTHER" id="PTHR30472:SF24">
    <property type="entry name" value="FERRIC ENTEROBACTIN TRANSPORT SYSTEM PERMEASE PROTEIN FEPG"/>
    <property type="match status" value="1"/>
</dbReference>
<evidence type="ECO:0000256" key="3">
    <source>
        <dbReference type="ARBA" id="ARBA00022448"/>
    </source>
</evidence>